<dbReference type="EMBL" id="AXZF01000140">
    <property type="protein sequence ID" value="ERT66680.1"/>
    <property type="molecule type" value="Genomic_DNA"/>
</dbReference>
<dbReference type="RefSeq" id="WP_023052109.1">
    <property type="nucleotide sequence ID" value="NZ_CP173065.2"/>
</dbReference>
<dbReference type="STRING" id="1319815.HMPREF0202_02580"/>
<dbReference type="eggNOG" id="ENOG5032S9R">
    <property type="taxonomic scope" value="Bacteria"/>
</dbReference>
<dbReference type="AlphaFoldDB" id="U7V570"/>
<protein>
    <recommendedName>
        <fullName evidence="4">Lipoprotein</fullName>
    </recommendedName>
</protein>
<keyword evidence="1" id="KW-0732">Signal</keyword>
<evidence type="ECO:0000313" key="2">
    <source>
        <dbReference type="EMBL" id="ERT66680.1"/>
    </source>
</evidence>
<organism evidence="2 3">
    <name type="scientific">Cetobacterium somerae ATCC BAA-474</name>
    <dbReference type="NCBI Taxonomy" id="1319815"/>
    <lineage>
        <taxon>Bacteria</taxon>
        <taxon>Fusobacteriati</taxon>
        <taxon>Fusobacteriota</taxon>
        <taxon>Fusobacteriia</taxon>
        <taxon>Fusobacteriales</taxon>
        <taxon>Fusobacteriaceae</taxon>
        <taxon>Cetobacterium</taxon>
    </lineage>
</organism>
<sequence length="169" mass="19055">MKKYLFVFGFLLFLMGCSNTEEYVVSDFFVAGDFTYKGGFENAGSKTTSKTVRKNGLRFIIEETTDTATRVERVYLVNRDSISLIYVGEDTHVNIDDLNLTKGEVVLKAPFTVGKTWKSGENIYEIVEFIDAESGPEVTVEKRYPSGTTERTTYQKGFGKVQKTTTMVN</sequence>
<feature type="signal peptide" evidence="1">
    <location>
        <begin position="1"/>
        <end position="20"/>
    </location>
</feature>
<accession>U7V570</accession>
<proteinExistence type="predicted"/>
<name>U7V570_9FUSO</name>
<feature type="chain" id="PRO_5004689092" description="Lipoprotein" evidence="1">
    <location>
        <begin position="21"/>
        <end position="169"/>
    </location>
</feature>
<gene>
    <name evidence="2" type="ORF">HMPREF0202_02580</name>
</gene>
<comment type="caution">
    <text evidence="2">The sequence shown here is derived from an EMBL/GenBank/DDBJ whole genome shotgun (WGS) entry which is preliminary data.</text>
</comment>
<evidence type="ECO:0000313" key="3">
    <source>
        <dbReference type="Proteomes" id="UP000017081"/>
    </source>
</evidence>
<keyword evidence="3" id="KW-1185">Reference proteome</keyword>
<dbReference type="HOGENOM" id="CLU_1719689_0_0_0"/>
<evidence type="ECO:0000256" key="1">
    <source>
        <dbReference type="SAM" id="SignalP"/>
    </source>
</evidence>
<evidence type="ECO:0008006" key="4">
    <source>
        <dbReference type="Google" id="ProtNLM"/>
    </source>
</evidence>
<dbReference type="Proteomes" id="UP000017081">
    <property type="component" value="Unassembled WGS sequence"/>
</dbReference>
<dbReference type="PROSITE" id="PS51257">
    <property type="entry name" value="PROKAR_LIPOPROTEIN"/>
    <property type="match status" value="1"/>
</dbReference>
<reference evidence="2 3" key="1">
    <citation type="submission" date="2013-08" db="EMBL/GenBank/DDBJ databases">
        <authorList>
            <person name="Weinstock G."/>
            <person name="Sodergren E."/>
            <person name="Wylie T."/>
            <person name="Fulton L."/>
            <person name="Fulton R."/>
            <person name="Fronick C."/>
            <person name="O'Laughlin M."/>
            <person name="Godfrey J."/>
            <person name="Miner T."/>
            <person name="Herter B."/>
            <person name="Appelbaum E."/>
            <person name="Cordes M."/>
            <person name="Lek S."/>
            <person name="Wollam A."/>
            <person name="Pepin K.H."/>
            <person name="Palsikar V.B."/>
            <person name="Mitreva M."/>
            <person name="Wilson R.K."/>
        </authorList>
    </citation>
    <scope>NUCLEOTIDE SEQUENCE [LARGE SCALE GENOMIC DNA]</scope>
    <source>
        <strain evidence="2 3">ATCC BAA-474</strain>
    </source>
</reference>